<keyword evidence="4 6" id="KW-0175">Coiled coil</keyword>
<accession>A0A0R1ZW71</accession>
<keyword evidence="8" id="KW-1185">Reference proteome</keyword>
<dbReference type="GO" id="GO:0005737">
    <property type="term" value="C:cytoplasm"/>
    <property type="evidence" value="ECO:0007669"/>
    <property type="project" value="UniProtKB-SubCell"/>
</dbReference>
<keyword evidence="1 6" id="KW-0963">Cytoplasm</keyword>
<dbReference type="PANTHER" id="PTHR35794">
    <property type="entry name" value="CELL DIVISION PROTEIN DIVIVA"/>
    <property type="match status" value="1"/>
</dbReference>
<comment type="subcellular location">
    <subcellularLocation>
        <location evidence="6">Cytoplasm</location>
    </subcellularLocation>
    <text evidence="6">Shuttles between the lateral wall and the division site in a cell cycle-dependent manner.</text>
</comment>
<protein>
    <recommendedName>
        <fullName evidence="6">Cell cycle protein GpsB</fullName>
    </recommendedName>
    <alternativeName>
        <fullName evidence="6">Guiding PBP1-shuttling protein</fullName>
    </alternativeName>
</protein>
<dbReference type="GO" id="GO:0008360">
    <property type="term" value="P:regulation of cell shape"/>
    <property type="evidence" value="ECO:0007669"/>
    <property type="project" value="UniProtKB-UniRule"/>
</dbReference>
<dbReference type="PATRIC" id="fig|1291052.5.peg.840"/>
<proteinExistence type="inferred from homology"/>
<keyword evidence="5 6" id="KW-0131">Cell cycle</keyword>
<dbReference type="STRING" id="1291052.FC18_GL000824"/>
<dbReference type="RefSeq" id="WP_054676199.1">
    <property type="nucleotide sequence ID" value="NZ_AYYO01000010.1"/>
</dbReference>
<dbReference type="NCBIfam" id="NF010725">
    <property type="entry name" value="PRK14127.1"/>
    <property type="match status" value="1"/>
</dbReference>
<dbReference type="Pfam" id="PF05103">
    <property type="entry name" value="DivIVA"/>
    <property type="match status" value="1"/>
</dbReference>
<dbReference type="InterPro" id="IPR019933">
    <property type="entry name" value="DivIVA_domain"/>
</dbReference>
<dbReference type="PIRSF" id="PIRSF029938">
    <property type="entry name" value="UCP029938"/>
    <property type="match status" value="1"/>
</dbReference>
<name>A0A0R1ZW71_9LACO</name>
<dbReference type="InterPro" id="IPR011229">
    <property type="entry name" value="Cell_cycle_GpsB"/>
</dbReference>
<comment type="similarity">
    <text evidence="6">Belongs to the GpsB family.</text>
</comment>
<dbReference type="AlphaFoldDB" id="A0A0R1ZW71"/>
<evidence type="ECO:0000256" key="4">
    <source>
        <dbReference type="ARBA" id="ARBA00023054"/>
    </source>
</evidence>
<comment type="caution">
    <text evidence="7">The sequence shown here is derived from an EMBL/GenBank/DDBJ whole genome shotgun (WGS) entry which is preliminary data.</text>
</comment>
<evidence type="ECO:0000256" key="5">
    <source>
        <dbReference type="ARBA" id="ARBA00023306"/>
    </source>
</evidence>
<reference evidence="7 8" key="1">
    <citation type="journal article" date="2015" name="Genome Announc.">
        <title>Expanding the biotechnology potential of lactobacilli through comparative genomics of 213 strains and associated genera.</title>
        <authorList>
            <person name="Sun Z."/>
            <person name="Harris H.M."/>
            <person name="McCann A."/>
            <person name="Guo C."/>
            <person name="Argimon S."/>
            <person name="Zhang W."/>
            <person name="Yang X."/>
            <person name="Jeffery I.B."/>
            <person name="Cooney J.C."/>
            <person name="Kagawa T.F."/>
            <person name="Liu W."/>
            <person name="Song Y."/>
            <person name="Salvetti E."/>
            <person name="Wrobel A."/>
            <person name="Rasinkangas P."/>
            <person name="Parkhill J."/>
            <person name="Rea M.C."/>
            <person name="O'Sullivan O."/>
            <person name="Ritari J."/>
            <person name="Douillard F.P."/>
            <person name="Paul Ross R."/>
            <person name="Yang R."/>
            <person name="Briner A.E."/>
            <person name="Felis G.E."/>
            <person name="de Vos W.M."/>
            <person name="Barrangou R."/>
            <person name="Klaenhammer T.R."/>
            <person name="Caufield P.W."/>
            <person name="Cui Y."/>
            <person name="Zhang H."/>
            <person name="O'Toole P.W."/>
        </authorList>
    </citation>
    <scope>NUCLEOTIDE SEQUENCE [LARGE SCALE GENOMIC DNA]</scope>
    <source>
        <strain evidence="7 8">DSM 20505</strain>
    </source>
</reference>
<dbReference type="PANTHER" id="PTHR35794:SF1">
    <property type="entry name" value="CELL CYCLE PROTEIN GPSB"/>
    <property type="match status" value="1"/>
</dbReference>
<comment type="subunit">
    <text evidence="6">Forms polymers through the coiled coil domains. Interacts with PBP1, MreC and EzrA.</text>
</comment>
<evidence type="ECO:0000313" key="7">
    <source>
        <dbReference type="EMBL" id="KRM56038.1"/>
    </source>
</evidence>
<dbReference type="InterPro" id="IPR007793">
    <property type="entry name" value="DivIVA_fam"/>
</dbReference>
<dbReference type="Gene3D" id="6.10.250.660">
    <property type="match status" value="1"/>
</dbReference>
<sequence>MDSENEQQFSVQYGPKDILNKQFKTKMRGYDPDEVDEYLDSIIKDYEAYTAEIDRLNEEHARLVSRVDELNKQLTVAKGTASTAAPTSTAATNYDILKRLSNLERHVFGSKLAGDNSAASDPRERGQY</sequence>
<dbReference type="HAMAP" id="MF_02011">
    <property type="entry name" value="GpsB"/>
    <property type="match status" value="1"/>
</dbReference>
<comment type="function">
    <text evidence="6">Divisome component that associates with the complex late in its assembly, after the Z-ring is formed, and is dependent on DivIC and PBP2B for its recruitment to the divisome. Together with EzrA, is a key component of the system that regulates PBP1 localization during cell cycle progression. Its main role could be the removal of PBP1 from the cell pole after pole maturation is completed. Also contributes to the recruitment of PBP1 to the division complex. Not essential for septum formation.</text>
</comment>
<evidence type="ECO:0000256" key="2">
    <source>
        <dbReference type="ARBA" id="ARBA00022618"/>
    </source>
</evidence>
<keyword evidence="2 6" id="KW-0132">Cell division</keyword>
<feature type="coiled-coil region" evidence="6">
    <location>
        <begin position="39"/>
        <end position="73"/>
    </location>
</feature>
<dbReference type="NCBIfam" id="TIGR03544">
    <property type="entry name" value="DivI1A_domain"/>
    <property type="match status" value="1"/>
</dbReference>
<evidence type="ECO:0000256" key="3">
    <source>
        <dbReference type="ARBA" id="ARBA00022960"/>
    </source>
</evidence>
<dbReference type="OrthoDB" id="389699at2"/>
<evidence type="ECO:0000256" key="1">
    <source>
        <dbReference type="ARBA" id="ARBA00022490"/>
    </source>
</evidence>
<dbReference type="Proteomes" id="UP000051679">
    <property type="component" value="Unassembled WGS sequence"/>
</dbReference>
<evidence type="ECO:0000256" key="6">
    <source>
        <dbReference type="HAMAP-Rule" id="MF_02011"/>
    </source>
</evidence>
<gene>
    <name evidence="6" type="primary">gpsB</name>
    <name evidence="7" type="ORF">FC18_GL000824</name>
</gene>
<organism evidence="7 8">
    <name type="scientific">Lacticaseibacillus sharpeae JCM 1186 = DSM 20505</name>
    <dbReference type="NCBI Taxonomy" id="1291052"/>
    <lineage>
        <taxon>Bacteria</taxon>
        <taxon>Bacillati</taxon>
        <taxon>Bacillota</taxon>
        <taxon>Bacilli</taxon>
        <taxon>Lactobacillales</taxon>
        <taxon>Lactobacillaceae</taxon>
        <taxon>Lacticaseibacillus</taxon>
    </lineage>
</organism>
<dbReference type="EMBL" id="AYYO01000010">
    <property type="protein sequence ID" value="KRM56038.1"/>
    <property type="molecule type" value="Genomic_DNA"/>
</dbReference>
<keyword evidence="3 6" id="KW-0133">Cell shape</keyword>
<dbReference type="GO" id="GO:0051301">
    <property type="term" value="P:cell division"/>
    <property type="evidence" value="ECO:0007669"/>
    <property type="project" value="UniProtKB-UniRule"/>
</dbReference>
<evidence type="ECO:0000313" key="8">
    <source>
        <dbReference type="Proteomes" id="UP000051679"/>
    </source>
</evidence>